<evidence type="ECO:0000313" key="3">
    <source>
        <dbReference type="Proteomes" id="UP000192596"/>
    </source>
</evidence>
<dbReference type="AlphaFoldDB" id="A0A1V8TR92"/>
<feature type="compositionally biased region" description="Polar residues" evidence="1">
    <location>
        <begin position="189"/>
        <end position="201"/>
    </location>
</feature>
<feature type="compositionally biased region" description="Polar residues" evidence="1">
    <location>
        <begin position="36"/>
        <end position="51"/>
    </location>
</feature>
<proteinExistence type="predicted"/>
<name>A0A1V8TR92_9PEZI</name>
<accession>A0A1V8TR92</accession>
<gene>
    <name evidence="2" type="ORF">B0A48_00775</name>
</gene>
<reference evidence="3" key="1">
    <citation type="submission" date="2017-03" db="EMBL/GenBank/DDBJ databases">
        <title>Genomes of endolithic fungi from Antarctica.</title>
        <authorList>
            <person name="Coleine C."/>
            <person name="Masonjones S."/>
            <person name="Stajich J.E."/>
        </authorList>
    </citation>
    <scope>NUCLEOTIDE SEQUENCE [LARGE SCALE GENOMIC DNA]</scope>
    <source>
        <strain evidence="3">CCFEE 5527</strain>
    </source>
</reference>
<organism evidence="2 3">
    <name type="scientific">Cryoendolithus antarcticus</name>
    <dbReference type="NCBI Taxonomy" id="1507870"/>
    <lineage>
        <taxon>Eukaryota</taxon>
        <taxon>Fungi</taxon>
        <taxon>Dikarya</taxon>
        <taxon>Ascomycota</taxon>
        <taxon>Pezizomycotina</taxon>
        <taxon>Dothideomycetes</taxon>
        <taxon>Dothideomycetidae</taxon>
        <taxon>Cladosporiales</taxon>
        <taxon>Cladosporiaceae</taxon>
        <taxon>Cryoendolithus</taxon>
    </lineage>
</organism>
<comment type="caution">
    <text evidence="2">The sequence shown here is derived from an EMBL/GenBank/DDBJ whole genome shotgun (WGS) entry which is preliminary data.</text>
</comment>
<dbReference type="InParanoid" id="A0A1V8TR92"/>
<feature type="region of interest" description="Disordered" evidence="1">
    <location>
        <begin position="180"/>
        <end position="252"/>
    </location>
</feature>
<dbReference type="STRING" id="1507870.A0A1V8TR92"/>
<dbReference type="OrthoDB" id="4966at2759"/>
<feature type="compositionally biased region" description="Basic and acidic residues" evidence="1">
    <location>
        <begin position="234"/>
        <end position="251"/>
    </location>
</feature>
<dbReference type="Proteomes" id="UP000192596">
    <property type="component" value="Unassembled WGS sequence"/>
</dbReference>
<dbReference type="EMBL" id="NAJO01000002">
    <property type="protein sequence ID" value="OQO13900.1"/>
    <property type="molecule type" value="Genomic_DNA"/>
</dbReference>
<evidence type="ECO:0000313" key="2">
    <source>
        <dbReference type="EMBL" id="OQO13900.1"/>
    </source>
</evidence>
<feature type="region of interest" description="Disordered" evidence="1">
    <location>
        <begin position="1"/>
        <end position="51"/>
    </location>
</feature>
<evidence type="ECO:0000256" key="1">
    <source>
        <dbReference type="SAM" id="MobiDB-lite"/>
    </source>
</evidence>
<protein>
    <submittedName>
        <fullName evidence="2">Uncharacterized protein</fullName>
    </submittedName>
</protein>
<keyword evidence="3" id="KW-1185">Reference proteome</keyword>
<sequence>MTGMMESTDGGGVKSTADEEGASGRSRKESGLLISPNGTQSSNNSECNSGVMQQHAPTMYLDRTLLATSHAEATPLTHAKTHLVTTFPQDPLPANTVTGRPARTTYPSHQSSQIVPSASMYPIPGNRQDPEEMHHHPAATAFAPTGIVAAPRAGLSDHPMGHSTSGTMLSGAQGLGLGLGLNGGTMGGTSSDTPKIPAQTQDHSDDEPQWGSLRKRRQKASPEKFNTGQFEPLPMRKDQDASQHAEKRLRASDGTSIPVITPINSLTSTLNHFSIATPQQKSSQLTGALAGLGFDIPIAYTVPMDALFAKPCKPISPPKAIISNLLDALCQHNDLLLLLTSYLNIPALINLYAMHKPFHHTFNCHHTAFILAIMRTWAPNADRIFPWRTYQKLCVKDPRQRQKSRLLGKEGRVRYQHEDLRDVPSLRWLQMVIYREGMCRDIVITLAQKGLRCPYSTSVSLKRTWFLLDLPLNAHRIALIRSPTYFPAPHLRLLTHFFIKLDMHLTDPIGGTMPANHPDQLRFPNHFARQAFTGKQLRETLLGEKSLTPLWRVVRGWSPDPGQPRVVMDRLDMLKLWVRHYYKRPEGQNQAMKNQKIMGVPWWECGTAGLERVGQPYVKGEGTRERPWVLVKPGEVHRRPDPLLRPDQLVMREGVRREMGLHHLWVRMMTWGFYDARGRKIVVRREK</sequence>